<dbReference type="Pfam" id="PF02098">
    <property type="entry name" value="His_binding"/>
    <property type="match status" value="1"/>
</dbReference>
<proteinExistence type="evidence at transcript level"/>
<name>A0A023G9E1_AMBTT</name>
<dbReference type="InterPro" id="IPR012674">
    <property type="entry name" value="Calycin"/>
</dbReference>
<protein>
    <recommendedName>
        <fullName evidence="3">Salivary lipocalin</fullName>
    </recommendedName>
</protein>
<dbReference type="Gene3D" id="2.40.128.20">
    <property type="match status" value="1"/>
</dbReference>
<accession>A0A023G9E1</accession>
<dbReference type="GO" id="GO:0030682">
    <property type="term" value="P:symbiont-mediated perturbation of host defenses"/>
    <property type="evidence" value="ECO:0007669"/>
    <property type="project" value="InterPro"/>
</dbReference>
<evidence type="ECO:0000256" key="1">
    <source>
        <dbReference type="SAM" id="SignalP"/>
    </source>
</evidence>
<feature type="chain" id="PRO_5001521784" description="Salivary lipocalin" evidence="1">
    <location>
        <begin position="20"/>
        <end position="197"/>
    </location>
</feature>
<keyword evidence="1" id="KW-0732">Signal</keyword>
<dbReference type="AlphaFoldDB" id="A0A023G9E1"/>
<feature type="signal peptide" evidence="1">
    <location>
        <begin position="1"/>
        <end position="19"/>
    </location>
</feature>
<sequence length="197" mass="23193">MALAFFCVVIATVFSSIEGENVCTPRDVIARKLEDAPDAWKLMESTQDIFYLVYHSRNGTFQNAFPCLHAKRTELKVTTPKQATYQYGYLTSGRGIKDYRQVQLDKTDDAYKYDNEFSINMNHVGEAQLQDFQLIYTDYRYCVLLWSWSLGYQVWVESVYLKTHRKIPHLCAFLYDLLEPRTKHVVYKWKICLPKIK</sequence>
<evidence type="ECO:0008006" key="3">
    <source>
        <dbReference type="Google" id="ProtNLM"/>
    </source>
</evidence>
<evidence type="ECO:0000313" key="2">
    <source>
        <dbReference type="EMBL" id="JAC30896.1"/>
    </source>
</evidence>
<dbReference type="SUPFAM" id="SSF50814">
    <property type="entry name" value="Lipocalins"/>
    <property type="match status" value="1"/>
</dbReference>
<dbReference type="EMBL" id="GBBM01004522">
    <property type="protein sequence ID" value="JAC30896.1"/>
    <property type="molecule type" value="mRNA"/>
</dbReference>
<dbReference type="GO" id="GO:0043176">
    <property type="term" value="F:amine binding"/>
    <property type="evidence" value="ECO:0007669"/>
    <property type="project" value="InterPro"/>
</dbReference>
<dbReference type="InterPro" id="IPR002970">
    <property type="entry name" value="Tick_his-bd"/>
</dbReference>
<reference evidence="2" key="1">
    <citation type="submission" date="2014-03" db="EMBL/GenBank/DDBJ databases">
        <title>The sialotranscriptome of Amblyomma triste, Amblyomma parvum and Amblyomma cajennense ticks, uncovered by 454-based RNA-seq.</title>
        <authorList>
            <person name="Garcia G.R."/>
            <person name="Gardinassi L.G."/>
            <person name="Ribeiro J.M."/>
            <person name="Anatriello E."/>
            <person name="Ferreira B.R."/>
            <person name="Moreira H.N."/>
            <person name="Mafra C."/>
            <person name="Olegario M.M."/>
            <person name="Szabo P.J."/>
            <person name="Miranda-Santos I.K."/>
            <person name="Maruyama S.R."/>
        </authorList>
    </citation>
    <scope>NUCLEOTIDE SEQUENCE</scope>
    <source>
        <strain evidence="2">Mato Grasso do Sul</strain>
        <tissue evidence="2">Salivary glands</tissue>
    </source>
</reference>
<organism evidence="2">
    <name type="scientific">Amblyomma triste</name>
    <name type="common">Neotropical tick</name>
    <dbReference type="NCBI Taxonomy" id="251400"/>
    <lineage>
        <taxon>Eukaryota</taxon>
        <taxon>Metazoa</taxon>
        <taxon>Ecdysozoa</taxon>
        <taxon>Arthropoda</taxon>
        <taxon>Chelicerata</taxon>
        <taxon>Arachnida</taxon>
        <taxon>Acari</taxon>
        <taxon>Parasitiformes</taxon>
        <taxon>Ixodida</taxon>
        <taxon>Ixodoidea</taxon>
        <taxon>Ixodidae</taxon>
        <taxon>Amblyomminae</taxon>
        <taxon>Amblyomma</taxon>
    </lineage>
</organism>